<proteinExistence type="predicted"/>
<name>A0AAV9VDS7_9PEZI</name>
<protein>
    <submittedName>
        <fullName evidence="2">Uncharacterized protein</fullName>
    </submittedName>
</protein>
<keyword evidence="1" id="KW-1133">Transmembrane helix</keyword>
<keyword evidence="1" id="KW-0472">Membrane</keyword>
<feature type="transmembrane region" description="Helical" evidence="1">
    <location>
        <begin position="225"/>
        <end position="246"/>
    </location>
</feature>
<dbReference type="Proteomes" id="UP001375240">
    <property type="component" value="Unassembled WGS sequence"/>
</dbReference>
<keyword evidence="3" id="KW-1185">Reference proteome</keyword>
<reference evidence="2 3" key="1">
    <citation type="submission" date="2019-10" db="EMBL/GenBank/DDBJ databases">
        <authorList>
            <person name="Palmer J.M."/>
        </authorList>
    </citation>
    <scope>NUCLEOTIDE SEQUENCE [LARGE SCALE GENOMIC DNA]</scope>
    <source>
        <strain evidence="2 3">TWF696</strain>
    </source>
</reference>
<accession>A0AAV9VDS7</accession>
<evidence type="ECO:0000256" key="1">
    <source>
        <dbReference type="SAM" id="Phobius"/>
    </source>
</evidence>
<sequence length="310" mass="34312">MDYILGPRIDLFEINDLTWFPPYLRERIQVCLTFCWSISFPNLRSGPSASSALAGVLRKELGPSLPSYTFIDFCAGAGGPTPIVERHLNGQLKQEGLQPVKFVLTDLWPNPEAWRRIQAESPAVSWVAQPVDAGKAPKKEVLLGDEGGGDGDGVAAGRGKKVFRMFNLAFHHFDDEGAKRILRDAITGSDAIGVFEIQSRSFSGFLQVAAIGPILTFLTPFHRPFWTLGHLFFTYIIPILPFVMVFDGYMSALRTRTPQEILALVETIPAQDRAGWEWRWGAKKFAKPVGEINYFIGVKKAVGGEANGDI</sequence>
<keyword evidence="1" id="KW-0812">Transmembrane</keyword>
<gene>
    <name evidence="2" type="ORF">TWF696_000372</name>
</gene>
<evidence type="ECO:0000313" key="2">
    <source>
        <dbReference type="EMBL" id="KAK6359208.1"/>
    </source>
</evidence>
<evidence type="ECO:0000313" key="3">
    <source>
        <dbReference type="Proteomes" id="UP001375240"/>
    </source>
</evidence>
<dbReference type="EMBL" id="JAVHNQ010000001">
    <property type="protein sequence ID" value="KAK6359208.1"/>
    <property type="molecule type" value="Genomic_DNA"/>
</dbReference>
<dbReference type="AlphaFoldDB" id="A0AAV9VDS7"/>
<comment type="caution">
    <text evidence="2">The sequence shown here is derived from an EMBL/GenBank/DDBJ whole genome shotgun (WGS) entry which is preliminary data.</text>
</comment>
<organism evidence="2 3">
    <name type="scientific">Orbilia brochopaga</name>
    <dbReference type="NCBI Taxonomy" id="3140254"/>
    <lineage>
        <taxon>Eukaryota</taxon>
        <taxon>Fungi</taxon>
        <taxon>Dikarya</taxon>
        <taxon>Ascomycota</taxon>
        <taxon>Pezizomycotina</taxon>
        <taxon>Orbiliomycetes</taxon>
        <taxon>Orbiliales</taxon>
        <taxon>Orbiliaceae</taxon>
        <taxon>Orbilia</taxon>
    </lineage>
</organism>